<protein>
    <submittedName>
        <fullName evidence="1">Uncharacterized protein</fullName>
    </submittedName>
</protein>
<evidence type="ECO:0000313" key="1">
    <source>
        <dbReference type="EMBL" id="CAF4604916.1"/>
    </source>
</evidence>
<reference evidence="1" key="1">
    <citation type="submission" date="2021-02" db="EMBL/GenBank/DDBJ databases">
        <authorList>
            <person name="Nowell W R."/>
        </authorList>
    </citation>
    <scope>NUCLEOTIDE SEQUENCE</scope>
</reference>
<sequence>MEVVLQTPAAHMTTQRMLQCAHAKLVIPTLEWHRTLYALTRALSRMEVAIQMPAAPTTTQRMR</sequence>
<keyword evidence="2" id="KW-1185">Reference proteome</keyword>
<evidence type="ECO:0000313" key="2">
    <source>
        <dbReference type="Proteomes" id="UP000663866"/>
    </source>
</evidence>
<proteinExistence type="predicted"/>
<feature type="non-terminal residue" evidence="1">
    <location>
        <position position="1"/>
    </location>
</feature>
<gene>
    <name evidence="1" type="ORF">OVN521_LOCUS45319</name>
</gene>
<comment type="caution">
    <text evidence="1">The sequence shown here is derived from an EMBL/GenBank/DDBJ whole genome shotgun (WGS) entry which is preliminary data.</text>
</comment>
<name>A0A821CCV9_9BILA</name>
<dbReference type="Proteomes" id="UP000663866">
    <property type="component" value="Unassembled WGS sequence"/>
</dbReference>
<dbReference type="AlphaFoldDB" id="A0A821CCV9"/>
<organism evidence="1 2">
    <name type="scientific">Rotaria magnacalcarata</name>
    <dbReference type="NCBI Taxonomy" id="392030"/>
    <lineage>
        <taxon>Eukaryota</taxon>
        <taxon>Metazoa</taxon>
        <taxon>Spiralia</taxon>
        <taxon>Gnathifera</taxon>
        <taxon>Rotifera</taxon>
        <taxon>Eurotatoria</taxon>
        <taxon>Bdelloidea</taxon>
        <taxon>Philodinida</taxon>
        <taxon>Philodinidae</taxon>
        <taxon>Rotaria</taxon>
    </lineage>
</organism>
<accession>A0A821CCV9</accession>
<dbReference type="EMBL" id="CAJOBG010073739">
    <property type="protein sequence ID" value="CAF4604916.1"/>
    <property type="molecule type" value="Genomic_DNA"/>
</dbReference>